<proteinExistence type="inferred from homology"/>
<evidence type="ECO:0000256" key="2">
    <source>
        <dbReference type="ARBA" id="ARBA00008779"/>
    </source>
</evidence>
<name>A0A1W1USL1_9PAST</name>
<feature type="domain" description="Sulfatase N-terminal" evidence="7">
    <location>
        <begin position="7"/>
        <end position="356"/>
    </location>
</feature>
<dbReference type="RefSeq" id="WP_084256882.1">
    <property type="nucleotide sequence ID" value="NZ_FWWV01000013.1"/>
</dbReference>
<dbReference type="Gene3D" id="3.40.720.10">
    <property type="entry name" value="Alkaline Phosphatase, subunit A"/>
    <property type="match status" value="1"/>
</dbReference>
<sequence>MSASKKPNILFILLDDYGWSDTGCYGSSFYETPRLDQLAQEGARFTDAYASCPVCSPTRASILTGKYPARLGMTQWLGGRSEGKLADVPYIDHLSTDEFSLAKALKQGGYRTWHVGKWHLSQHNEQRFETYPDKHGFDINIGGCDWGHPFNGYFSPYGIETLEDGPEGEYLTDRLTDEAINLINRQDDDRPWFMYLSHYAVHTPIECHEHLVEKYRKKARMLGIDKINPFVVGENFPCEHKKDDHVIRRTIQSDPVYAAMVENMDWNIGRVLDCLKENGLEQDTIVIFYSDNGGLATAEGSPTTNKPLCEGKGWMYEGGTREPLIVRWPSYIAANSIIETPITSTDFYPTLLECAGLPLLPQQHCDGISILPTLTGESQQSDRALYWHYPHYSNQGCTPGCSVREGEWKLLEFFEDNKLELYNVYHDIAETNDVSRQHPDITARLKAKLDQWKQQVGARIPQPNPNYQP</sequence>
<keyword evidence="6" id="KW-0106">Calcium</keyword>
<reference evidence="9" key="1">
    <citation type="submission" date="2017-04" db="EMBL/GenBank/DDBJ databases">
        <authorList>
            <person name="Varghese N."/>
            <person name="Submissions S."/>
        </authorList>
    </citation>
    <scope>NUCLEOTIDE SEQUENCE [LARGE SCALE GENOMIC DNA]</scope>
    <source>
        <strain evidence="9">DSM 23072</strain>
    </source>
</reference>
<dbReference type="PANTHER" id="PTHR42693">
    <property type="entry name" value="ARYLSULFATASE FAMILY MEMBER"/>
    <property type="match status" value="1"/>
</dbReference>
<dbReference type="GO" id="GO:0046872">
    <property type="term" value="F:metal ion binding"/>
    <property type="evidence" value="ECO:0007669"/>
    <property type="project" value="UniProtKB-KW"/>
</dbReference>
<dbReference type="InterPro" id="IPR050738">
    <property type="entry name" value="Sulfatase"/>
</dbReference>
<evidence type="ECO:0000256" key="1">
    <source>
        <dbReference type="ARBA" id="ARBA00001913"/>
    </source>
</evidence>
<keyword evidence="3" id="KW-0479">Metal-binding</keyword>
<keyword evidence="9" id="KW-1185">Reference proteome</keyword>
<dbReference type="InterPro" id="IPR017850">
    <property type="entry name" value="Alkaline_phosphatase_core_sf"/>
</dbReference>
<dbReference type="EMBL" id="FWWV01000013">
    <property type="protein sequence ID" value="SMB84036.1"/>
    <property type="molecule type" value="Genomic_DNA"/>
</dbReference>
<comment type="cofactor">
    <cofactor evidence="1">
        <name>Ca(2+)</name>
        <dbReference type="ChEBI" id="CHEBI:29108"/>
    </cofactor>
</comment>
<evidence type="ECO:0000256" key="5">
    <source>
        <dbReference type="ARBA" id="ARBA00022801"/>
    </source>
</evidence>
<keyword evidence="5" id="KW-0378">Hydrolase</keyword>
<evidence type="ECO:0000259" key="7">
    <source>
        <dbReference type="Pfam" id="PF00884"/>
    </source>
</evidence>
<evidence type="ECO:0000256" key="6">
    <source>
        <dbReference type="ARBA" id="ARBA00022837"/>
    </source>
</evidence>
<dbReference type="Pfam" id="PF00884">
    <property type="entry name" value="Sulfatase"/>
    <property type="match status" value="1"/>
</dbReference>
<comment type="similarity">
    <text evidence="2">Belongs to the sulfatase family.</text>
</comment>
<dbReference type="Gene3D" id="3.30.1120.10">
    <property type="match status" value="1"/>
</dbReference>
<dbReference type="AlphaFoldDB" id="A0A1W1USL1"/>
<keyword evidence="4" id="KW-0732">Signal</keyword>
<evidence type="ECO:0000313" key="8">
    <source>
        <dbReference type="EMBL" id="SMB84036.1"/>
    </source>
</evidence>
<dbReference type="SUPFAM" id="SSF53649">
    <property type="entry name" value="Alkaline phosphatase-like"/>
    <property type="match status" value="1"/>
</dbReference>
<evidence type="ECO:0000313" key="9">
    <source>
        <dbReference type="Proteomes" id="UP000192408"/>
    </source>
</evidence>
<evidence type="ECO:0000256" key="4">
    <source>
        <dbReference type="ARBA" id="ARBA00022729"/>
    </source>
</evidence>
<accession>A0A1W1USL1</accession>
<protein>
    <submittedName>
        <fullName evidence="8">Arylsulfatase A</fullName>
    </submittedName>
</protein>
<dbReference type="PROSITE" id="PS00523">
    <property type="entry name" value="SULFATASE_1"/>
    <property type="match status" value="1"/>
</dbReference>
<dbReference type="InterPro" id="IPR024607">
    <property type="entry name" value="Sulfatase_CS"/>
</dbReference>
<dbReference type="CDD" id="cd16144">
    <property type="entry name" value="ARS_like"/>
    <property type="match status" value="1"/>
</dbReference>
<dbReference type="STRING" id="1122938.SAMN05660772_00756"/>
<dbReference type="PANTHER" id="PTHR42693:SF42">
    <property type="entry name" value="ARYLSULFATASE G"/>
    <property type="match status" value="1"/>
</dbReference>
<organism evidence="8 9">
    <name type="scientific">Pasteurella testudinis DSM 23072</name>
    <dbReference type="NCBI Taxonomy" id="1122938"/>
    <lineage>
        <taxon>Bacteria</taxon>
        <taxon>Pseudomonadati</taxon>
        <taxon>Pseudomonadota</taxon>
        <taxon>Gammaproteobacteria</taxon>
        <taxon>Pasteurellales</taxon>
        <taxon>Pasteurellaceae</taxon>
        <taxon>Pasteurella</taxon>
    </lineage>
</organism>
<dbReference type="Proteomes" id="UP000192408">
    <property type="component" value="Unassembled WGS sequence"/>
</dbReference>
<evidence type="ECO:0000256" key="3">
    <source>
        <dbReference type="ARBA" id="ARBA00022723"/>
    </source>
</evidence>
<dbReference type="InterPro" id="IPR000917">
    <property type="entry name" value="Sulfatase_N"/>
</dbReference>
<dbReference type="PROSITE" id="PS00149">
    <property type="entry name" value="SULFATASE_2"/>
    <property type="match status" value="1"/>
</dbReference>
<dbReference type="GO" id="GO:0004065">
    <property type="term" value="F:arylsulfatase activity"/>
    <property type="evidence" value="ECO:0007669"/>
    <property type="project" value="TreeGrafter"/>
</dbReference>
<gene>
    <name evidence="8" type="ORF">SAMN05660772_00756</name>
</gene>